<keyword evidence="3 4" id="KW-0732">Signal</keyword>
<dbReference type="OrthoDB" id="3837830at2"/>
<accession>A0A1H0HWP0</accession>
<dbReference type="Proteomes" id="UP000198793">
    <property type="component" value="Unassembled WGS sequence"/>
</dbReference>
<evidence type="ECO:0000256" key="4">
    <source>
        <dbReference type="SAM" id="SignalP"/>
    </source>
</evidence>
<gene>
    <name evidence="6" type="ORF">SAMN05192530_104323</name>
</gene>
<evidence type="ECO:0000313" key="6">
    <source>
        <dbReference type="EMBL" id="SDO23586.1"/>
    </source>
</evidence>
<dbReference type="SUPFAM" id="SSF53822">
    <property type="entry name" value="Periplasmic binding protein-like I"/>
    <property type="match status" value="1"/>
</dbReference>
<dbReference type="PANTHER" id="PTHR46847:SF1">
    <property type="entry name" value="D-ALLOSE-BINDING PERIPLASMIC PROTEIN-RELATED"/>
    <property type="match status" value="1"/>
</dbReference>
<dbReference type="AlphaFoldDB" id="A0A1H0HWP0"/>
<dbReference type="PANTHER" id="PTHR46847">
    <property type="entry name" value="D-ALLOSE-BINDING PERIPLASMIC PROTEIN-RELATED"/>
    <property type="match status" value="1"/>
</dbReference>
<dbReference type="GO" id="GO:0030246">
    <property type="term" value="F:carbohydrate binding"/>
    <property type="evidence" value="ECO:0007669"/>
    <property type="project" value="UniProtKB-ARBA"/>
</dbReference>
<dbReference type="InterPro" id="IPR025997">
    <property type="entry name" value="SBP_2_dom"/>
</dbReference>
<organism evidence="6 7">
    <name type="scientific">Aureimonas jatrophae</name>
    <dbReference type="NCBI Taxonomy" id="1166073"/>
    <lineage>
        <taxon>Bacteria</taxon>
        <taxon>Pseudomonadati</taxon>
        <taxon>Pseudomonadota</taxon>
        <taxon>Alphaproteobacteria</taxon>
        <taxon>Hyphomicrobiales</taxon>
        <taxon>Aurantimonadaceae</taxon>
        <taxon>Aureimonas</taxon>
    </lineage>
</organism>
<dbReference type="Pfam" id="PF13407">
    <property type="entry name" value="Peripla_BP_4"/>
    <property type="match status" value="1"/>
</dbReference>
<proteinExistence type="inferred from homology"/>
<evidence type="ECO:0000256" key="1">
    <source>
        <dbReference type="ARBA" id="ARBA00004196"/>
    </source>
</evidence>
<dbReference type="GO" id="GO:0030313">
    <property type="term" value="C:cell envelope"/>
    <property type="evidence" value="ECO:0007669"/>
    <property type="project" value="UniProtKB-SubCell"/>
</dbReference>
<dbReference type="Gene3D" id="3.40.50.2300">
    <property type="match status" value="2"/>
</dbReference>
<comment type="subcellular location">
    <subcellularLocation>
        <location evidence="1">Cell envelope</location>
    </subcellularLocation>
</comment>
<dbReference type="EMBL" id="FNIT01000004">
    <property type="protein sequence ID" value="SDO23586.1"/>
    <property type="molecule type" value="Genomic_DNA"/>
</dbReference>
<dbReference type="RefSeq" id="WP_090673245.1">
    <property type="nucleotide sequence ID" value="NZ_FNIT01000004.1"/>
</dbReference>
<feature type="signal peptide" evidence="4">
    <location>
        <begin position="1"/>
        <end position="23"/>
    </location>
</feature>
<evidence type="ECO:0000256" key="2">
    <source>
        <dbReference type="ARBA" id="ARBA00007639"/>
    </source>
</evidence>
<comment type="similarity">
    <text evidence="2">Belongs to the bacterial solute-binding protein 2 family.</text>
</comment>
<evidence type="ECO:0000313" key="7">
    <source>
        <dbReference type="Proteomes" id="UP000198793"/>
    </source>
</evidence>
<dbReference type="STRING" id="1166073.SAMN05192530_104323"/>
<evidence type="ECO:0000259" key="5">
    <source>
        <dbReference type="Pfam" id="PF13407"/>
    </source>
</evidence>
<evidence type="ECO:0000256" key="3">
    <source>
        <dbReference type="ARBA" id="ARBA00022729"/>
    </source>
</evidence>
<feature type="chain" id="PRO_5011438688" evidence="4">
    <location>
        <begin position="24"/>
        <end position="317"/>
    </location>
</feature>
<feature type="domain" description="Periplasmic binding protein" evidence="5">
    <location>
        <begin position="32"/>
        <end position="261"/>
    </location>
</feature>
<name>A0A1H0HWP0_9HYPH</name>
<dbReference type="InterPro" id="IPR028082">
    <property type="entry name" value="Peripla_BP_I"/>
</dbReference>
<reference evidence="6 7" key="1">
    <citation type="submission" date="2016-10" db="EMBL/GenBank/DDBJ databases">
        <authorList>
            <person name="de Groot N.N."/>
        </authorList>
    </citation>
    <scope>NUCLEOTIDE SEQUENCE [LARGE SCALE GENOMIC DNA]</scope>
    <source>
        <strain evidence="7">L7-484,KACC 16230,DSM 25025</strain>
    </source>
</reference>
<protein>
    <submittedName>
        <fullName evidence="6">Monosaccharide ABC transporter substrate-binding protein, CUT2 family</fullName>
    </submittedName>
</protein>
<keyword evidence="7" id="KW-1185">Reference proteome</keyword>
<sequence>MKRILAPLAGALLAAALGSAALAQEPRQVTMAVSIPAADHGWTGGVVYHAERAKAQLEKRYPGLKVVLKTSPDGASQANALEDLTAQGMDALVTLPHNSDELTDPIRQVKEKGTFVTVVDRALSDPSIQDLYVAGNNPELGRVAGEYIKERMPNGGDVVVIRGLPIVIDEERQKGFDEGIAGSQIKVLDRQFGNWSRDDAFRVMQDYLSKHPKIDAVWAQDDDMVVGVLEAIQQSGRSDIQFVVGGAGMKDMIKRVADGDKMVPVDVLYPPAMIATAMELTAANFYDQNPIRGSYILDATLVTKDNASEFYYPDSPF</sequence>